<dbReference type="OrthoDB" id="8678477at2"/>
<dbReference type="CDD" id="cd07012">
    <property type="entry name" value="PBP2_Bug_TTT"/>
    <property type="match status" value="1"/>
</dbReference>
<proteinExistence type="inferred from homology"/>
<protein>
    <submittedName>
        <fullName evidence="2">Tripartite tricarboxylate transporter substrate binding protein</fullName>
    </submittedName>
</protein>
<dbReference type="EMBL" id="VLTJ01000003">
    <property type="protein sequence ID" value="TSH98843.1"/>
    <property type="molecule type" value="Genomic_DNA"/>
</dbReference>
<keyword evidence="3" id="KW-1185">Reference proteome</keyword>
<dbReference type="SUPFAM" id="SSF53850">
    <property type="entry name" value="Periplasmic binding protein-like II"/>
    <property type="match status" value="1"/>
</dbReference>
<evidence type="ECO:0000256" key="1">
    <source>
        <dbReference type="ARBA" id="ARBA00006987"/>
    </source>
</evidence>
<dbReference type="PANTHER" id="PTHR42928:SF5">
    <property type="entry name" value="BLR1237 PROTEIN"/>
    <property type="match status" value="1"/>
</dbReference>
<accession>A0A556B112</accession>
<evidence type="ECO:0000313" key="3">
    <source>
        <dbReference type="Proteomes" id="UP000318405"/>
    </source>
</evidence>
<name>A0A556B112_9BURK</name>
<dbReference type="AlphaFoldDB" id="A0A556B112"/>
<organism evidence="2 3">
    <name type="scientific">Verticiella sediminum</name>
    <dbReference type="NCBI Taxonomy" id="1247510"/>
    <lineage>
        <taxon>Bacteria</taxon>
        <taxon>Pseudomonadati</taxon>
        <taxon>Pseudomonadota</taxon>
        <taxon>Betaproteobacteria</taxon>
        <taxon>Burkholderiales</taxon>
        <taxon>Alcaligenaceae</taxon>
        <taxon>Verticiella</taxon>
    </lineage>
</organism>
<dbReference type="Gene3D" id="3.40.190.150">
    <property type="entry name" value="Bordetella uptake gene, domain 1"/>
    <property type="match status" value="1"/>
</dbReference>
<comment type="caution">
    <text evidence="2">The sequence shown here is derived from an EMBL/GenBank/DDBJ whole genome shotgun (WGS) entry which is preliminary data.</text>
</comment>
<comment type="similarity">
    <text evidence="1">Belongs to the UPF0065 (bug) family.</text>
</comment>
<dbReference type="Pfam" id="PF03401">
    <property type="entry name" value="TctC"/>
    <property type="match status" value="1"/>
</dbReference>
<dbReference type="PANTHER" id="PTHR42928">
    <property type="entry name" value="TRICARBOXYLATE-BINDING PROTEIN"/>
    <property type="match status" value="1"/>
</dbReference>
<dbReference type="Gene3D" id="3.40.190.10">
    <property type="entry name" value="Periplasmic binding protein-like II"/>
    <property type="match status" value="1"/>
</dbReference>
<gene>
    <name evidence="2" type="ORF">FOZ76_01635</name>
</gene>
<dbReference type="InterPro" id="IPR005064">
    <property type="entry name" value="BUG"/>
</dbReference>
<evidence type="ECO:0000313" key="2">
    <source>
        <dbReference type="EMBL" id="TSH98843.1"/>
    </source>
</evidence>
<dbReference type="InterPro" id="IPR042100">
    <property type="entry name" value="Bug_dom1"/>
</dbReference>
<dbReference type="Proteomes" id="UP000318405">
    <property type="component" value="Unassembled WGS sequence"/>
</dbReference>
<reference evidence="2 3" key="1">
    <citation type="submission" date="2019-07" db="EMBL/GenBank/DDBJ databases">
        <title>Qingshengfaniella alkalisoli gen. nov., sp. nov., isolated from saline soil.</title>
        <authorList>
            <person name="Xu L."/>
            <person name="Huang X.-X."/>
            <person name="Sun J.-Q."/>
        </authorList>
    </citation>
    <scope>NUCLEOTIDE SEQUENCE [LARGE SCALE GENOMIC DNA]</scope>
    <source>
        <strain evidence="2 3">DSM 27279</strain>
    </source>
</reference>
<sequence>MARLRAFPEMLAHAIVRECGCGLGAGLRRAQANPCPANPPRACRCAVAPSHGRALRLAAGSQRPRKKEETTLMASAQRRRLILSLAAIAAGLHTGLHASTSGNWPAHTIRLVVPFPPGGSSDILGRLVAAQLKSELGADVFVENRPGATTQIGTEAIANAPADGYNLLLASASVFTVLPQIRKLNFTIDDFDVIGGVASYIAVMAVRKDLPIENLRDFIAYARQRPGELTFGSAGDASAGHVYGATLARDTGIELRHVPYRGSVAAVNALVAGEIDFIIDGAVINMVQADRVRPLATFYEKRHPDLPAVPTLKEAGVDLTTSRGAGWSLLAPKGTPPEIVARLSTALQRVLEQESVQQALVRANSIASWQAPEDFRRNLLADQKMYAELLPTLGISQS</sequence>